<proteinExistence type="predicted"/>
<evidence type="ECO:0000313" key="1">
    <source>
        <dbReference type="EMBL" id="MDT0267452.1"/>
    </source>
</evidence>
<gene>
    <name evidence="1" type="ORF">RM844_14265</name>
</gene>
<name>A0ABU2JR41_9ACTN</name>
<protein>
    <recommendedName>
        <fullName evidence="3">SpcZ</fullName>
    </recommendedName>
</protein>
<evidence type="ECO:0000313" key="2">
    <source>
        <dbReference type="Proteomes" id="UP001183410"/>
    </source>
</evidence>
<evidence type="ECO:0008006" key="3">
    <source>
        <dbReference type="Google" id="ProtNLM"/>
    </source>
</evidence>
<reference evidence="2" key="1">
    <citation type="submission" date="2023-07" db="EMBL/GenBank/DDBJ databases">
        <title>30 novel species of actinomycetes from the DSMZ collection.</title>
        <authorList>
            <person name="Nouioui I."/>
        </authorList>
    </citation>
    <scope>NUCLEOTIDE SEQUENCE [LARGE SCALE GENOMIC DNA]</scope>
    <source>
        <strain evidence="2">DSM 44915</strain>
    </source>
</reference>
<organism evidence="1 2">
    <name type="scientific">Streptomyces chisholmiae</name>
    <dbReference type="NCBI Taxonomy" id="3075540"/>
    <lineage>
        <taxon>Bacteria</taxon>
        <taxon>Bacillati</taxon>
        <taxon>Actinomycetota</taxon>
        <taxon>Actinomycetes</taxon>
        <taxon>Kitasatosporales</taxon>
        <taxon>Streptomycetaceae</taxon>
        <taxon>Streptomyces</taxon>
    </lineage>
</organism>
<accession>A0ABU2JR41</accession>
<sequence length="249" mass="27020">MNAATPVRDVLHRLLDGTGQRAEVPGWLDQLLAPLATAASETVERDLLPEVADALRRLGGAVPFRVVHDWYHRAVLPTLADATAEAGGDPRAFDALRRTHAEASEGRVAEEAAWRRELEPVLLLVYRNAFPYADFHRKAYRLAYADAVGHGRAPAEASRFAENSARRMADIDAACFAEANALANARALASAYATADAVAYRATYPSARVNAYLDAYAHHLAPRDPATCRRAAAERLAVGLALGLRTTKR</sequence>
<dbReference type="RefSeq" id="WP_311667517.1">
    <property type="nucleotide sequence ID" value="NZ_JAVREO010000007.1"/>
</dbReference>
<dbReference type="EMBL" id="JAVREO010000007">
    <property type="protein sequence ID" value="MDT0267452.1"/>
    <property type="molecule type" value="Genomic_DNA"/>
</dbReference>
<comment type="caution">
    <text evidence="1">The sequence shown here is derived from an EMBL/GenBank/DDBJ whole genome shotgun (WGS) entry which is preliminary data.</text>
</comment>
<keyword evidence="2" id="KW-1185">Reference proteome</keyword>
<dbReference type="Proteomes" id="UP001183410">
    <property type="component" value="Unassembled WGS sequence"/>
</dbReference>